<evidence type="ECO:0000313" key="1">
    <source>
        <dbReference type="Proteomes" id="UP000092443"/>
    </source>
</evidence>
<name>A0A9C6DWC7_9MUSC</name>
<sequence>MWDDEDKAVALVTSLRGAAMEIIQIIPEGKRTEFAEIMDAFERKYGSKHVKKWEHDSERQLVRKLNSRNISISDVSMKHEFLVADIMDEVILGMDFMAKHGFVLDMKRQVLQYANVTLPLTVRYDRQAEVLQVVVQRQQKIPPNSEAIEWAAATEELRLNKTWVVEPSKEHTKENIIIGKPVVSPVNNLIPVRLLNPTSVTTKIHKGDIIVQCQKAEYVVDHQAETPKTRPTVSPEAEILIKGWTSNLDEQQKKYAKKFLLENWSIFADGTNLNGRTNAAKHIINTVGADPIRQRPRRILLAKRGEVADLIEDMQEQKVIEPSNSPWCSPVVLVKKKD</sequence>
<dbReference type="Gene3D" id="3.10.10.10">
    <property type="entry name" value="HIV Type 1 Reverse Transcriptase, subunit A, domain 1"/>
    <property type="match status" value="1"/>
</dbReference>
<keyword evidence="1" id="KW-1185">Reference proteome</keyword>
<dbReference type="Proteomes" id="UP000092443">
    <property type="component" value="Unplaced"/>
</dbReference>
<dbReference type="GO" id="GO:0071897">
    <property type="term" value="P:DNA biosynthetic process"/>
    <property type="evidence" value="ECO:0007669"/>
    <property type="project" value="UniProtKB-ARBA"/>
</dbReference>
<dbReference type="Gene3D" id="2.40.70.10">
    <property type="entry name" value="Acid Proteases"/>
    <property type="match status" value="1"/>
</dbReference>
<dbReference type="SUPFAM" id="SSF56672">
    <property type="entry name" value="DNA/RNA polymerases"/>
    <property type="match status" value="1"/>
</dbReference>
<organism evidence="1 2">
    <name type="scientific">Glossina fuscipes</name>
    <dbReference type="NCBI Taxonomy" id="7396"/>
    <lineage>
        <taxon>Eukaryota</taxon>
        <taxon>Metazoa</taxon>
        <taxon>Ecdysozoa</taxon>
        <taxon>Arthropoda</taxon>
        <taxon>Hexapoda</taxon>
        <taxon>Insecta</taxon>
        <taxon>Pterygota</taxon>
        <taxon>Neoptera</taxon>
        <taxon>Endopterygota</taxon>
        <taxon>Diptera</taxon>
        <taxon>Brachycera</taxon>
        <taxon>Muscomorpha</taxon>
        <taxon>Hippoboscoidea</taxon>
        <taxon>Glossinidae</taxon>
        <taxon>Glossina</taxon>
    </lineage>
</organism>
<dbReference type="GeneID" id="119638328"/>
<dbReference type="KEGG" id="gfs:119638328"/>
<protein>
    <submittedName>
        <fullName evidence="2">Uncharacterized protein LOC119638328</fullName>
    </submittedName>
</protein>
<accession>A0A9C6DWC7</accession>
<gene>
    <name evidence="2" type="primary">LOC119638328</name>
</gene>
<dbReference type="InterPro" id="IPR021109">
    <property type="entry name" value="Peptidase_aspartic_dom_sf"/>
</dbReference>
<proteinExistence type="predicted"/>
<dbReference type="RefSeq" id="XP_037890989.1">
    <property type="nucleotide sequence ID" value="XM_038035061.1"/>
</dbReference>
<dbReference type="InterPro" id="IPR043502">
    <property type="entry name" value="DNA/RNA_pol_sf"/>
</dbReference>
<evidence type="ECO:0000313" key="2">
    <source>
        <dbReference type="RefSeq" id="XP_037890989.1"/>
    </source>
</evidence>
<dbReference type="AlphaFoldDB" id="A0A9C6DWC7"/>
<reference evidence="2" key="1">
    <citation type="submission" date="2025-08" db="UniProtKB">
        <authorList>
            <consortium name="RefSeq"/>
        </authorList>
    </citation>
    <scope>IDENTIFICATION</scope>
    <source>
        <tissue evidence="2">Whole body pupa</tissue>
    </source>
</reference>